<keyword evidence="4" id="KW-0165">Cleavage on pair of basic residues</keyword>
<dbReference type="GO" id="GO:0005576">
    <property type="term" value="C:extracellular region"/>
    <property type="evidence" value="ECO:0007669"/>
    <property type="project" value="UniProtKB-SubCell"/>
</dbReference>
<dbReference type="PROSITE" id="PS00259">
    <property type="entry name" value="GASTRIN"/>
    <property type="match status" value="1"/>
</dbReference>
<evidence type="ECO:0000256" key="2">
    <source>
        <dbReference type="ARBA" id="ARBA00006273"/>
    </source>
</evidence>
<evidence type="ECO:0000256" key="7">
    <source>
        <dbReference type="SAM" id="MobiDB-lite"/>
    </source>
</evidence>
<comment type="subcellular location">
    <subcellularLocation>
        <location evidence="1 6">Secreted</location>
    </subcellularLocation>
</comment>
<evidence type="ECO:0000313" key="11">
    <source>
        <dbReference type="Proteomes" id="UP000562322"/>
    </source>
</evidence>
<name>A0A7L0WH33_ALELA</name>
<feature type="non-terminal residue" evidence="10">
    <location>
        <position position="1"/>
    </location>
</feature>
<dbReference type="PROSITE" id="PS51257">
    <property type="entry name" value="PROKAR_LIPOPROTEIN"/>
    <property type="match status" value="1"/>
</dbReference>
<evidence type="ECO:0000256" key="5">
    <source>
        <dbReference type="ARBA" id="ARBA00022815"/>
    </source>
</evidence>
<comment type="caution">
    <text evidence="10">The sequence shown here is derived from an EMBL/GenBank/DDBJ whole genome shotgun (WGS) entry which is preliminary data.</text>
</comment>
<evidence type="ECO:0000256" key="3">
    <source>
        <dbReference type="ARBA" id="ARBA00022525"/>
    </source>
</evidence>
<sequence length="106" mass="11727">MKTKACISLILSVAVAACLCRPPAEAPGTTGGSHHLPASLARRDWPQPLSQEQQHLISRFLPHVFAELSDRKGFVQGNEGMEALHEHFYPDWMDFGRRSTEDSADA</sequence>
<dbReference type="AlphaFoldDB" id="A0A7L0WH33"/>
<evidence type="ECO:0000259" key="9">
    <source>
        <dbReference type="Pfam" id="PF00918"/>
    </source>
</evidence>
<feature type="chain" id="PRO_5029800064" evidence="8">
    <location>
        <begin position="21"/>
        <end position="106"/>
    </location>
</feature>
<evidence type="ECO:0000256" key="1">
    <source>
        <dbReference type="ARBA" id="ARBA00004613"/>
    </source>
</evidence>
<keyword evidence="5" id="KW-0027">Amidation</keyword>
<feature type="non-terminal residue" evidence="10">
    <location>
        <position position="106"/>
    </location>
</feature>
<dbReference type="InterPro" id="IPR013152">
    <property type="entry name" value="Gastrin/cholecystokinin_CS"/>
</dbReference>
<dbReference type="GO" id="GO:0005179">
    <property type="term" value="F:hormone activity"/>
    <property type="evidence" value="ECO:0007669"/>
    <property type="project" value="InterPro"/>
</dbReference>
<evidence type="ECO:0000313" key="10">
    <source>
        <dbReference type="EMBL" id="NXL89452.1"/>
    </source>
</evidence>
<dbReference type="Pfam" id="PF00918">
    <property type="entry name" value="Gastrin"/>
    <property type="match status" value="1"/>
</dbReference>
<feature type="region of interest" description="Disordered" evidence="7">
    <location>
        <begin position="26"/>
        <end position="47"/>
    </location>
</feature>
<dbReference type="EMBL" id="VXAV01006109">
    <property type="protein sequence ID" value="NXL89452.1"/>
    <property type="molecule type" value="Genomic_DNA"/>
</dbReference>
<keyword evidence="3" id="KW-0964">Secreted</keyword>
<evidence type="ECO:0000256" key="6">
    <source>
        <dbReference type="RuleBase" id="RU004362"/>
    </source>
</evidence>
<accession>A0A7L0WH33</accession>
<organism evidence="10 11">
    <name type="scientific">Alectura lathami</name>
    <name type="common">Australian brush turkey</name>
    <dbReference type="NCBI Taxonomy" id="81907"/>
    <lineage>
        <taxon>Eukaryota</taxon>
        <taxon>Metazoa</taxon>
        <taxon>Chordata</taxon>
        <taxon>Craniata</taxon>
        <taxon>Vertebrata</taxon>
        <taxon>Euteleostomi</taxon>
        <taxon>Archelosauria</taxon>
        <taxon>Archosauria</taxon>
        <taxon>Dinosauria</taxon>
        <taxon>Saurischia</taxon>
        <taxon>Theropoda</taxon>
        <taxon>Coelurosauria</taxon>
        <taxon>Aves</taxon>
        <taxon>Neognathae</taxon>
        <taxon>Galloanserae</taxon>
        <taxon>Galliformes</taxon>
        <taxon>Megapodiidae</taxon>
        <taxon>Alectura</taxon>
    </lineage>
</organism>
<reference evidence="10 11" key="1">
    <citation type="submission" date="2019-09" db="EMBL/GenBank/DDBJ databases">
        <title>Bird 10,000 Genomes (B10K) Project - Family phase.</title>
        <authorList>
            <person name="Zhang G."/>
        </authorList>
    </citation>
    <scope>NUCLEOTIDE SEQUENCE [LARGE SCALE GENOMIC DNA]</scope>
    <source>
        <strain evidence="10">B10K-DU-001-39</strain>
        <tissue evidence="10">Muscle</tissue>
    </source>
</reference>
<dbReference type="OrthoDB" id="9924917at2759"/>
<keyword evidence="11" id="KW-1185">Reference proteome</keyword>
<dbReference type="Proteomes" id="UP000562322">
    <property type="component" value="Unassembled WGS sequence"/>
</dbReference>
<gene>
    <name evidence="10" type="primary">Antr</name>
    <name evidence="10" type="ORF">ALELAT_R02534</name>
</gene>
<protein>
    <submittedName>
        <fullName evidence="10">ANTR protein</fullName>
    </submittedName>
</protein>
<keyword evidence="8" id="KW-0732">Signal</keyword>
<proteinExistence type="inferred from homology"/>
<comment type="similarity">
    <text evidence="2 6">Belongs to the gastrin/cholecystokinin family.</text>
</comment>
<evidence type="ECO:0000256" key="8">
    <source>
        <dbReference type="SAM" id="SignalP"/>
    </source>
</evidence>
<dbReference type="InterPro" id="IPR001651">
    <property type="entry name" value="Gastrin/CCK"/>
</dbReference>
<evidence type="ECO:0000256" key="4">
    <source>
        <dbReference type="ARBA" id="ARBA00022685"/>
    </source>
</evidence>
<feature type="signal peptide" evidence="8">
    <location>
        <begin position="1"/>
        <end position="20"/>
    </location>
</feature>
<feature type="domain" description="Gastrin/cholecystokinin peptide hormone" evidence="9">
    <location>
        <begin position="6"/>
        <end position="102"/>
    </location>
</feature>